<dbReference type="GO" id="GO:0008422">
    <property type="term" value="F:beta-glucosidase activity"/>
    <property type="evidence" value="ECO:0007669"/>
    <property type="project" value="TreeGrafter"/>
</dbReference>
<dbReference type="GO" id="GO:0005975">
    <property type="term" value="P:carbohydrate metabolic process"/>
    <property type="evidence" value="ECO:0007669"/>
    <property type="project" value="InterPro"/>
</dbReference>
<evidence type="ECO:0000256" key="2">
    <source>
        <dbReference type="ARBA" id="ARBA00022801"/>
    </source>
</evidence>
<keyword evidence="5" id="KW-0732">Signal</keyword>
<evidence type="ECO:0000256" key="1">
    <source>
        <dbReference type="ARBA" id="ARBA00010838"/>
    </source>
</evidence>
<feature type="non-terminal residue" evidence="6">
    <location>
        <position position="386"/>
    </location>
</feature>
<comment type="similarity">
    <text evidence="1 4">Belongs to the glycosyl hydrolase 1 family.</text>
</comment>
<dbReference type="AlphaFoldDB" id="A0A8S9Y129"/>
<dbReference type="Pfam" id="PF00232">
    <property type="entry name" value="Glyco_hydro_1"/>
    <property type="match status" value="1"/>
</dbReference>
<dbReference type="Proteomes" id="UP000466442">
    <property type="component" value="Unassembled WGS sequence"/>
</dbReference>
<dbReference type="EMBL" id="WIXP02000002">
    <property type="protein sequence ID" value="KAF6214883.1"/>
    <property type="molecule type" value="Genomic_DNA"/>
</dbReference>
<sequence length="386" mass="43759">MKFAHLVIAILILGVSEGTEKFSLGPISHTLFPEGFIFGAATAAYQIEGGWNADGKGENIWDNISHEQPSFIKDNKNGDVAADSYHKYLEDVLLLENIGFQMYRFSLSWARILPNGKIDNVNQAGIDYYMNLIDALLAKGIQPMITIYHWDLPQALEDIGGWTNPEIVDIFRDFADLVFESYGQKVKWWITINEPVMITEGYGEDKYAPAAYLDLHGIVEYQVGRNLLLAHAAAYRIYQEKYSHLEGKISMAFSGLNCIPATDSLKDKEAAERCYQHKFGWFAHPVFIGDYPPEMRKRIDKLSEEEGRNTTRLPYFTEDEINYINGTVDYFGLNHYSTEYASSGEEGLNPSVRRDEGILLSFDPNWPEESMEGFRYCASVGALVES</sequence>
<evidence type="ECO:0000256" key="3">
    <source>
        <dbReference type="ARBA" id="ARBA00023295"/>
    </source>
</evidence>
<dbReference type="InterPro" id="IPR033132">
    <property type="entry name" value="GH_1_N_CS"/>
</dbReference>
<evidence type="ECO:0008006" key="8">
    <source>
        <dbReference type="Google" id="ProtNLM"/>
    </source>
</evidence>
<protein>
    <recommendedName>
        <fullName evidence="8">Myrosinase 1</fullName>
    </recommendedName>
</protein>
<dbReference type="InterPro" id="IPR017853">
    <property type="entry name" value="GH"/>
</dbReference>
<organism evidence="6 7">
    <name type="scientific">Apolygus lucorum</name>
    <name type="common">Small green plant bug</name>
    <name type="synonym">Lygocoris lucorum</name>
    <dbReference type="NCBI Taxonomy" id="248454"/>
    <lineage>
        <taxon>Eukaryota</taxon>
        <taxon>Metazoa</taxon>
        <taxon>Ecdysozoa</taxon>
        <taxon>Arthropoda</taxon>
        <taxon>Hexapoda</taxon>
        <taxon>Insecta</taxon>
        <taxon>Pterygota</taxon>
        <taxon>Neoptera</taxon>
        <taxon>Paraneoptera</taxon>
        <taxon>Hemiptera</taxon>
        <taxon>Heteroptera</taxon>
        <taxon>Panheteroptera</taxon>
        <taxon>Cimicomorpha</taxon>
        <taxon>Miridae</taxon>
        <taxon>Mirini</taxon>
        <taxon>Apolygus</taxon>
    </lineage>
</organism>
<keyword evidence="7" id="KW-1185">Reference proteome</keyword>
<dbReference type="PANTHER" id="PTHR10353">
    <property type="entry name" value="GLYCOSYL HYDROLASE"/>
    <property type="match status" value="1"/>
</dbReference>
<keyword evidence="2" id="KW-0378">Hydrolase</keyword>
<evidence type="ECO:0000313" key="7">
    <source>
        <dbReference type="Proteomes" id="UP000466442"/>
    </source>
</evidence>
<comment type="caution">
    <text evidence="6">The sequence shown here is derived from an EMBL/GenBank/DDBJ whole genome shotgun (WGS) entry which is preliminary data.</text>
</comment>
<proteinExistence type="inferred from homology"/>
<keyword evidence="3" id="KW-0326">Glycosidase</keyword>
<accession>A0A8S9Y129</accession>
<evidence type="ECO:0000256" key="5">
    <source>
        <dbReference type="SAM" id="SignalP"/>
    </source>
</evidence>
<reference evidence="6" key="1">
    <citation type="journal article" date="2021" name="Mol. Ecol. Resour.">
        <title>Apolygus lucorum genome provides insights into omnivorousness and mesophyll feeding.</title>
        <authorList>
            <person name="Liu Y."/>
            <person name="Liu H."/>
            <person name="Wang H."/>
            <person name="Huang T."/>
            <person name="Liu B."/>
            <person name="Yang B."/>
            <person name="Yin L."/>
            <person name="Li B."/>
            <person name="Zhang Y."/>
            <person name="Zhang S."/>
            <person name="Jiang F."/>
            <person name="Zhang X."/>
            <person name="Ren Y."/>
            <person name="Wang B."/>
            <person name="Wang S."/>
            <person name="Lu Y."/>
            <person name="Wu K."/>
            <person name="Fan W."/>
            <person name="Wang G."/>
        </authorList>
    </citation>
    <scope>NUCLEOTIDE SEQUENCE</scope>
    <source>
        <strain evidence="6">12Hb</strain>
    </source>
</reference>
<feature type="chain" id="PRO_5035838664" description="Myrosinase 1" evidence="5">
    <location>
        <begin position="19"/>
        <end position="386"/>
    </location>
</feature>
<evidence type="ECO:0000313" key="6">
    <source>
        <dbReference type="EMBL" id="KAF6214883.1"/>
    </source>
</evidence>
<dbReference type="PROSITE" id="PS00653">
    <property type="entry name" value="GLYCOSYL_HYDROL_F1_2"/>
    <property type="match status" value="1"/>
</dbReference>
<feature type="signal peptide" evidence="5">
    <location>
        <begin position="1"/>
        <end position="18"/>
    </location>
</feature>
<dbReference type="Gene3D" id="3.20.20.80">
    <property type="entry name" value="Glycosidases"/>
    <property type="match status" value="1"/>
</dbReference>
<dbReference type="SUPFAM" id="SSF51445">
    <property type="entry name" value="(Trans)glycosidases"/>
    <property type="match status" value="1"/>
</dbReference>
<dbReference type="InterPro" id="IPR001360">
    <property type="entry name" value="Glyco_hydro_1"/>
</dbReference>
<gene>
    <name evidence="6" type="ORF">GE061_009627</name>
</gene>
<dbReference type="PANTHER" id="PTHR10353:SF36">
    <property type="entry name" value="LP05116P"/>
    <property type="match status" value="1"/>
</dbReference>
<evidence type="ECO:0000256" key="4">
    <source>
        <dbReference type="RuleBase" id="RU003690"/>
    </source>
</evidence>
<name>A0A8S9Y129_APOLU</name>
<dbReference type="OrthoDB" id="65569at2759"/>